<dbReference type="EMBL" id="JAMQOT010000002">
    <property type="protein sequence ID" value="MDF9745799.1"/>
    <property type="molecule type" value="Genomic_DNA"/>
</dbReference>
<keyword evidence="2" id="KW-1185">Reference proteome</keyword>
<name>A0A9Q4Q0D8_9EURY</name>
<gene>
    <name evidence="1" type="ORF">NDI89_09380</name>
</gene>
<reference evidence="1" key="1">
    <citation type="submission" date="2022-06" db="EMBL/GenBank/DDBJ databases">
        <title>Natrinema sp. a new haloarchaeum isolate from saline soil.</title>
        <authorList>
            <person name="Strakova D."/>
            <person name="Galisteo C."/>
            <person name="Sanchez-Porro C."/>
            <person name="Ventosa A."/>
        </authorList>
    </citation>
    <scope>NUCLEOTIDE SEQUENCE</scope>
    <source>
        <strain evidence="1">S1CR25-10</strain>
    </source>
</reference>
<comment type="caution">
    <text evidence="1">The sequence shown here is derived from an EMBL/GenBank/DDBJ whole genome shotgun (WGS) entry which is preliminary data.</text>
</comment>
<dbReference type="InterPro" id="IPR018644">
    <property type="entry name" value="DUF2071"/>
</dbReference>
<proteinExistence type="predicted"/>
<sequence>MYWPPTLRGVIDRRVLVNFRIPPEALESVLPDRFRPRTVAGPDGPRAIGGICCIRLREMRLRGLPAAVGVTSENAAHRIGVEWDEDGATKTGVYVPRRDTSSRLNSLVGSRTFGRHFHADFTVTEGGGRYELRMEHETDGVSMSVSATETDRVPEDSIFPDVSAASAYHECGGIGYCPSPDGTQLNGIELATDEWHVTPLAVEDVHASFFETEIPADGVTFDTALLMRDIGHEWRARRSISTPETA</sequence>
<dbReference type="Proteomes" id="UP001154061">
    <property type="component" value="Unassembled WGS sequence"/>
</dbReference>
<evidence type="ECO:0000313" key="1">
    <source>
        <dbReference type="EMBL" id="MDF9745799.1"/>
    </source>
</evidence>
<dbReference type="AlphaFoldDB" id="A0A9Q4Q0D8"/>
<organism evidence="1 2">
    <name type="scientific">Natrinema salsiterrestre</name>
    <dbReference type="NCBI Taxonomy" id="2950540"/>
    <lineage>
        <taxon>Archaea</taxon>
        <taxon>Methanobacteriati</taxon>
        <taxon>Methanobacteriota</taxon>
        <taxon>Stenosarchaea group</taxon>
        <taxon>Halobacteria</taxon>
        <taxon>Halobacteriales</taxon>
        <taxon>Natrialbaceae</taxon>
        <taxon>Natrinema</taxon>
    </lineage>
</organism>
<protein>
    <submittedName>
        <fullName evidence="1">DUF2071 domain-containing protein</fullName>
    </submittedName>
</protein>
<dbReference type="RefSeq" id="WP_277521277.1">
    <property type="nucleotide sequence ID" value="NZ_JAMQOT010000002.1"/>
</dbReference>
<evidence type="ECO:0000313" key="2">
    <source>
        <dbReference type="Proteomes" id="UP001154061"/>
    </source>
</evidence>
<accession>A0A9Q4Q0D8</accession>
<dbReference type="Pfam" id="PF09844">
    <property type="entry name" value="DUF2071"/>
    <property type="match status" value="1"/>
</dbReference>